<reference evidence="1 2" key="2">
    <citation type="submission" date="2018-11" db="EMBL/GenBank/DDBJ databases">
        <authorList>
            <consortium name="Pathogen Informatics"/>
        </authorList>
    </citation>
    <scope>NUCLEOTIDE SEQUENCE [LARGE SCALE GENOMIC DNA]</scope>
</reference>
<dbReference type="EMBL" id="UYRT01002565">
    <property type="protein sequence ID" value="VDK31190.1"/>
    <property type="molecule type" value="Genomic_DNA"/>
</dbReference>
<keyword evidence="2" id="KW-1185">Reference proteome</keyword>
<reference evidence="3" key="1">
    <citation type="submission" date="2016-06" db="UniProtKB">
        <authorList>
            <consortium name="WormBaseParasite"/>
        </authorList>
    </citation>
    <scope>IDENTIFICATION</scope>
</reference>
<sequence length="61" mass="6876">MPPSISVADTEPYRVTTCLFQKEDYIESRTIGDPERASSVRNIVAGFQQRQFAQVPPYVQG</sequence>
<organism evidence="3">
    <name type="scientific">Gongylonema pulchrum</name>
    <dbReference type="NCBI Taxonomy" id="637853"/>
    <lineage>
        <taxon>Eukaryota</taxon>
        <taxon>Metazoa</taxon>
        <taxon>Ecdysozoa</taxon>
        <taxon>Nematoda</taxon>
        <taxon>Chromadorea</taxon>
        <taxon>Rhabditida</taxon>
        <taxon>Spirurina</taxon>
        <taxon>Spiruromorpha</taxon>
        <taxon>Spiruroidea</taxon>
        <taxon>Gongylonematidae</taxon>
        <taxon>Gongylonema</taxon>
    </lineage>
</organism>
<dbReference type="WBParaSite" id="GPUH_0000190901-mRNA-1">
    <property type="protein sequence ID" value="GPUH_0000190901-mRNA-1"/>
    <property type="gene ID" value="GPUH_0000190901"/>
</dbReference>
<evidence type="ECO:0000313" key="1">
    <source>
        <dbReference type="EMBL" id="VDK31190.1"/>
    </source>
</evidence>
<evidence type="ECO:0000313" key="3">
    <source>
        <dbReference type="WBParaSite" id="GPUH_0000190901-mRNA-1"/>
    </source>
</evidence>
<gene>
    <name evidence="1" type="ORF">GPUH_LOCUS1904</name>
</gene>
<dbReference type="Proteomes" id="UP000271098">
    <property type="component" value="Unassembled WGS sequence"/>
</dbReference>
<evidence type="ECO:0000313" key="2">
    <source>
        <dbReference type="Proteomes" id="UP000271098"/>
    </source>
</evidence>
<proteinExistence type="predicted"/>
<accession>A0A183CZL3</accession>
<protein>
    <submittedName>
        <fullName evidence="3">DUF1330 domain-containing protein</fullName>
    </submittedName>
</protein>
<dbReference type="AlphaFoldDB" id="A0A183CZL3"/>
<name>A0A183CZL3_9BILA</name>